<reference evidence="9 10" key="1">
    <citation type="submission" date="2019-03" db="EMBL/GenBank/DDBJ databases">
        <title>Deep-cultivation of Planctomycetes and their phenomic and genomic characterization uncovers novel biology.</title>
        <authorList>
            <person name="Wiegand S."/>
            <person name="Jogler M."/>
            <person name="Boedeker C."/>
            <person name="Pinto D."/>
            <person name="Vollmers J."/>
            <person name="Rivas-Marin E."/>
            <person name="Kohn T."/>
            <person name="Peeters S.H."/>
            <person name="Heuer A."/>
            <person name="Rast P."/>
            <person name="Oberbeckmann S."/>
            <person name="Bunk B."/>
            <person name="Jeske O."/>
            <person name="Meyerdierks A."/>
            <person name="Storesund J.E."/>
            <person name="Kallscheuer N."/>
            <person name="Luecker S."/>
            <person name="Lage O.M."/>
            <person name="Pohl T."/>
            <person name="Merkel B.J."/>
            <person name="Hornburger P."/>
            <person name="Mueller R.-W."/>
            <person name="Bruemmer F."/>
            <person name="Labrenz M."/>
            <person name="Spormann A.M."/>
            <person name="Op den Camp H."/>
            <person name="Overmann J."/>
            <person name="Amann R."/>
            <person name="Jetten M.S.M."/>
            <person name="Mascher T."/>
            <person name="Medema M.H."/>
            <person name="Devos D.P."/>
            <person name="Kaster A.-K."/>
            <person name="Ovreas L."/>
            <person name="Rohde M."/>
            <person name="Galperin M.Y."/>
            <person name="Jogler C."/>
        </authorList>
    </citation>
    <scope>NUCLEOTIDE SEQUENCE [LARGE SCALE GENOMIC DNA]</scope>
    <source>
        <strain evidence="9 10">Enr10</strain>
    </source>
</reference>
<dbReference type="GO" id="GO:0019491">
    <property type="term" value="P:ectoine biosynthetic process"/>
    <property type="evidence" value="ECO:0007669"/>
    <property type="project" value="UniProtKB-UniRule"/>
</dbReference>
<keyword evidence="10" id="KW-1185">Reference proteome</keyword>
<evidence type="ECO:0000256" key="1">
    <source>
        <dbReference type="ARBA" id="ARBA00005181"/>
    </source>
</evidence>
<dbReference type="InterPro" id="IPR014710">
    <property type="entry name" value="RmlC-like_jellyroll"/>
</dbReference>
<proteinExistence type="inferred from homology"/>
<dbReference type="InterPro" id="IPR010462">
    <property type="entry name" value="Ectoine_synth"/>
</dbReference>
<comment type="pathway">
    <text evidence="1 8">Amine and polyamine biosynthesis; ectoine biosynthesis; L-ectoine from L-aspartate 4-semialdehyde: step 3/3.</text>
</comment>
<name>A0A517QC45_9PLAN</name>
<dbReference type="SUPFAM" id="SSF51182">
    <property type="entry name" value="RmlC-like cupins"/>
    <property type="match status" value="1"/>
</dbReference>
<dbReference type="NCBIfam" id="NF009806">
    <property type="entry name" value="PRK13290.1"/>
    <property type="match status" value="1"/>
</dbReference>
<evidence type="ECO:0000256" key="8">
    <source>
        <dbReference type="HAMAP-Rule" id="MF_01255"/>
    </source>
</evidence>
<dbReference type="PANTHER" id="PTHR39289">
    <property type="match status" value="1"/>
</dbReference>
<dbReference type="InterPro" id="IPR011051">
    <property type="entry name" value="RmlC_Cupin_sf"/>
</dbReference>
<gene>
    <name evidence="8 9" type="primary">ectC</name>
    <name evidence="9" type="ORF">Enr10x_45510</name>
</gene>
<dbReference type="RefSeq" id="WP_145451391.1">
    <property type="nucleotide sequence ID" value="NZ_CP037421.1"/>
</dbReference>
<evidence type="ECO:0000256" key="5">
    <source>
        <dbReference type="ARBA" id="ARBA00023239"/>
    </source>
</evidence>
<accession>A0A517QC45</accession>
<comment type="function">
    <text evidence="8">Catalyzes the circularization of gamma-N-acetyl-alpha,gamma-diaminobutyric acid (ADABA) to ectoine (1,4,5,6-tetrahydro-2-methyl-4-pyrimidine carboxylic acid), which is an excellent osmoprotectant.</text>
</comment>
<comment type="catalytic activity">
    <reaction evidence="7 8">
        <text>(2S)-4-acetamido-2-aminobutanoate = L-ectoine + H2O</text>
        <dbReference type="Rhea" id="RHEA:17281"/>
        <dbReference type="ChEBI" id="CHEBI:15377"/>
        <dbReference type="ChEBI" id="CHEBI:58515"/>
        <dbReference type="ChEBI" id="CHEBI:58929"/>
        <dbReference type="EC" id="4.2.1.108"/>
    </reaction>
</comment>
<dbReference type="PANTHER" id="PTHR39289:SF1">
    <property type="entry name" value="L-ECTOINE SYNTHASE"/>
    <property type="match status" value="1"/>
</dbReference>
<dbReference type="Gene3D" id="2.60.120.10">
    <property type="entry name" value="Jelly Rolls"/>
    <property type="match status" value="1"/>
</dbReference>
<dbReference type="EMBL" id="CP037421">
    <property type="protein sequence ID" value="QDT29202.1"/>
    <property type="molecule type" value="Genomic_DNA"/>
</dbReference>
<evidence type="ECO:0000256" key="4">
    <source>
        <dbReference type="ARBA" id="ARBA00019707"/>
    </source>
</evidence>
<keyword evidence="5 8" id="KW-0456">Lyase</keyword>
<dbReference type="Pfam" id="PF06339">
    <property type="entry name" value="Ectoine_synth"/>
    <property type="match status" value="1"/>
</dbReference>
<dbReference type="EC" id="4.2.1.108" evidence="3 8"/>
<dbReference type="AlphaFoldDB" id="A0A517QC45"/>
<organism evidence="9 10">
    <name type="scientific">Gimesia panareensis</name>
    <dbReference type="NCBI Taxonomy" id="2527978"/>
    <lineage>
        <taxon>Bacteria</taxon>
        <taxon>Pseudomonadati</taxon>
        <taxon>Planctomycetota</taxon>
        <taxon>Planctomycetia</taxon>
        <taxon>Planctomycetales</taxon>
        <taxon>Planctomycetaceae</taxon>
        <taxon>Gimesia</taxon>
    </lineage>
</organism>
<dbReference type="GO" id="GO:0033990">
    <property type="term" value="F:ectoine synthase activity"/>
    <property type="evidence" value="ECO:0007669"/>
    <property type="project" value="UniProtKB-EC"/>
</dbReference>
<evidence type="ECO:0000256" key="2">
    <source>
        <dbReference type="ARBA" id="ARBA00009637"/>
    </source>
</evidence>
<dbReference type="HAMAP" id="MF_01255">
    <property type="entry name" value="Ectoine_synth"/>
    <property type="match status" value="1"/>
</dbReference>
<dbReference type="UniPathway" id="UPA00067">
    <property type="reaction ID" value="UER00123"/>
</dbReference>
<evidence type="ECO:0000256" key="6">
    <source>
        <dbReference type="ARBA" id="ARBA00033271"/>
    </source>
</evidence>
<comment type="similarity">
    <text evidence="2 8">Belongs to the ectoine synthase family.</text>
</comment>
<sequence>MLVRQLNEVIGTDRDIKSETWNSRRLLLAGDKMGFSLHDTLIHPGTETEIWYQNHLEAVYCIEGEGEIELIPDGPTYPISPGMMYALDENDRHLLRAKTQLRMVCVFNPPVTGQEVHDENGAYPAAATNES</sequence>
<evidence type="ECO:0000313" key="10">
    <source>
        <dbReference type="Proteomes" id="UP000315647"/>
    </source>
</evidence>
<evidence type="ECO:0000313" key="9">
    <source>
        <dbReference type="EMBL" id="QDT29202.1"/>
    </source>
</evidence>
<dbReference type="CDD" id="cd06978">
    <property type="entry name" value="cupin_EctC"/>
    <property type="match status" value="1"/>
</dbReference>
<protein>
    <recommendedName>
        <fullName evidence="4 8">L-ectoine synthase</fullName>
        <ecNumber evidence="3 8">4.2.1.108</ecNumber>
    </recommendedName>
    <alternativeName>
        <fullName evidence="6 8">N-acetyldiaminobutyrate dehydratase</fullName>
    </alternativeName>
</protein>
<evidence type="ECO:0000256" key="3">
    <source>
        <dbReference type="ARBA" id="ARBA00013192"/>
    </source>
</evidence>
<evidence type="ECO:0000256" key="7">
    <source>
        <dbReference type="ARBA" id="ARBA00048714"/>
    </source>
</evidence>
<dbReference type="Proteomes" id="UP000315647">
    <property type="component" value="Chromosome"/>
</dbReference>